<accession>A0AAV9SKF0</accession>
<dbReference type="Proteomes" id="UP001311232">
    <property type="component" value="Unassembled WGS sequence"/>
</dbReference>
<reference evidence="1 2" key="1">
    <citation type="submission" date="2021-06" db="EMBL/GenBank/DDBJ databases">
        <authorList>
            <person name="Palmer J.M."/>
        </authorList>
    </citation>
    <scope>NUCLEOTIDE SEQUENCE [LARGE SCALE GENOMIC DNA]</scope>
    <source>
        <strain evidence="1 2">MEX-2019</strain>
        <tissue evidence="1">Muscle</tissue>
    </source>
</reference>
<proteinExistence type="predicted"/>
<evidence type="ECO:0000313" key="2">
    <source>
        <dbReference type="Proteomes" id="UP001311232"/>
    </source>
</evidence>
<comment type="caution">
    <text evidence="1">The sequence shown here is derived from an EMBL/GenBank/DDBJ whole genome shotgun (WGS) entry which is preliminary data.</text>
</comment>
<sequence>MNGWMLLNLREAKMQGLEQEMDACLITVSYVLFYAKVRKKMRFYLCFCPVVLEKKEGLEQKPCRHEDSPVLFCHSFPSCFTTFSSVKELQSCWYDFFFSLSCHQSFGDGRGRKQGV</sequence>
<organism evidence="1 2">
    <name type="scientific">Crenichthys baileyi</name>
    <name type="common">White River springfish</name>
    <dbReference type="NCBI Taxonomy" id="28760"/>
    <lineage>
        <taxon>Eukaryota</taxon>
        <taxon>Metazoa</taxon>
        <taxon>Chordata</taxon>
        <taxon>Craniata</taxon>
        <taxon>Vertebrata</taxon>
        <taxon>Euteleostomi</taxon>
        <taxon>Actinopterygii</taxon>
        <taxon>Neopterygii</taxon>
        <taxon>Teleostei</taxon>
        <taxon>Neoteleostei</taxon>
        <taxon>Acanthomorphata</taxon>
        <taxon>Ovalentaria</taxon>
        <taxon>Atherinomorphae</taxon>
        <taxon>Cyprinodontiformes</taxon>
        <taxon>Goodeidae</taxon>
        <taxon>Crenichthys</taxon>
    </lineage>
</organism>
<evidence type="ECO:0000313" key="1">
    <source>
        <dbReference type="EMBL" id="KAK5621152.1"/>
    </source>
</evidence>
<dbReference type="AlphaFoldDB" id="A0AAV9SKF0"/>
<protein>
    <submittedName>
        <fullName evidence="1">Uncharacterized protein</fullName>
    </submittedName>
</protein>
<dbReference type="EMBL" id="JAHHUM010000315">
    <property type="protein sequence ID" value="KAK5621152.1"/>
    <property type="molecule type" value="Genomic_DNA"/>
</dbReference>
<name>A0AAV9SKF0_9TELE</name>
<gene>
    <name evidence="1" type="ORF">CRENBAI_013073</name>
</gene>
<keyword evidence="2" id="KW-1185">Reference proteome</keyword>